<dbReference type="InterPro" id="IPR017871">
    <property type="entry name" value="ABC_transporter-like_CS"/>
</dbReference>
<organism evidence="5 6">
    <name type="scientific">Caerostris extrusa</name>
    <name type="common">Bark spider</name>
    <name type="synonym">Caerostris bankana</name>
    <dbReference type="NCBI Taxonomy" id="172846"/>
    <lineage>
        <taxon>Eukaryota</taxon>
        <taxon>Metazoa</taxon>
        <taxon>Ecdysozoa</taxon>
        <taxon>Arthropoda</taxon>
        <taxon>Chelicerata</taxon>
        <taxon>Arachnida</taxon>
        <taxon>Araneae</taxon>
        <taxon>Araneomorphae</taxon>
        <taxon>Entelegynae</taxon>
        <taxon>Araneoidea</taxon>
        <taxon>Araneidae</taxon>
        <taxon>Caerostris</taxon>
    </lineage>
</organism>
<keyword evidence="1" id="KW-0813">Transport</keyword>
<evidence type="ECO:0000313" key="5">
    <source>
        <dbReference type="EMBL" id="GIY80791.1"/>
    </source>
</evidence>
<dbReference type="InterPro" id="IPR027417">
    <property type="entry name" value="P-loop_NTPase"/>
</dbReference>
<dbReference type="EMBL" id="BPLR01016051">
    <property type="protein sequence ID" value="GIY80791.1"/>
    <property type="molecule type" value="Genomic_DNA"/>
</dbReference>
<name>A0AAV4WFN2_CAEEX</name>
<feature type="region of interest" description="Disordered" evidence="3">
    <location>
        <begin position="122"/>
        <end position="141"/>
    </location>
</feature>
<dbReference type="Gene3D" id="3.40.50.300">
    <property type="entry name" value="P-loop containing nucleotide triphosphate hydrolases"/>
    <property type="match status" value="1"/>
</dbReference>
<accession>A0AAV4WFN2</accession>
<keyword evidence="2" id="KW-0677">Repeat</keyword>
<dbReference type="GO" id="GO:0005319">
    <property type="term" value="F:lipid transporter activity"/>
    <property type="evidence" value="ECO:0007669"/>
    <property type="project" value="TreeGrafter"/>
</dbReference>
<comment type="caution">
    <text evidence="5">The sequence shown here is derived from an EMBL/GenBank/DDBJ whole genome shotgun (WGS) entry which is preliminary data.</text>
</comment>
<dbReference type="GO" id="GO:0140359">
    <property type="term" value="F:ABC-type transporter activity"/>
    <property type="evidence" value="ECO:0007669"/>
    <property type="project" value="InterPro"/>
</dbReference>
<dbReference type="GO" id="GO:0016887">
    <property type="term" value="F:ATP hydrolysis activity"/>
    <property type="evidence" value="ECO:0007669"/>
    <property type="project" value="InterPro"/>
</dbReference>
<dbReference type="Pfam" id="PF00005">
    <property type="entry name" value="ABC_tran"/>
    <property type="match status" value="1"/>
</dbReference>
<dbReference type="Proteomes" id="UP001054945">
    <property type="component" value="Unassembled WGS sequence"/>
</dbReference>
<sequence>MTVGFDSEAELESVYANTPLDVIAGIVFHETLTEGRNTTRVIKFKVALAFELACYCLYYESGATLAITELHMFDKTRYKIGQESISKRNTVYTENEPDKSIRPETVPEYFWHPSHMFARAPTEGPMDKHSSSGTIPARPACSVHQPHEVAVRWRKGRHLCDDAALPPSPLRCSGLLRPSRVHLRHPDLRLFPRPLRQLRQGHGGGEGEAHQGSSASIRSCQMDELGGLVYVKPIVFRGGERPGVHDAVHDIRTKWSTLSAQQSFAGVCLALDLFFQPHCYSLLAEDPLLLQNRCPGWRSHRILPQPDALHARNDRPAKNVHPLMDLLLPLSQHRSGLQPGHMDQDGDHGHRLEMEQPEYESCRRLRTRHEGRPPGLRGGNYLLFLLTSYIDTVFPEKTLEGQPLLSGPNSPQTDVIESFCPHELKPEFFEKDPLGPRPTIEFKHVTKVFKKGDKPSVEKLSLKAYRNQITVLLGHESSGKSTAVSLLLGKYRPTSGKAFIKGCNVSIKSESRIIPRFLGFCPDHDVFFDHLSVEENMYFFCKMKDFEPEGLKSQIDHILGILDLELKRKSVAGSLSPGWQRKLSVAAALVGESEASFLDDNLTNFSKAVKEDCRGFIKKRKEMMPS</sequence>
<keyword evidence="5" id="KW-0547">Nucleotide-binding</keyword>
<protein>
    <submittedName>
        <fullName evidence="5">ATP-binding cassette sub-family A member 3</fullName>
    </submittedName>
</protein>
<keyword evidence="6" id="KW-1185">Reference proteome</keyword>
<proteinExistence type="predicted"/>
<evidence type="ECO:0000259" key="4">
    <source>
        <dbReference type="Pfam" id="PF00005"/>
    </source>
</evidence>
<keyword evidence="5" id="KW-0067">ATP-binding</keyword>
<dbReference type="InterPro" id="IPR026082">
    <property type="entry name" value="ABCA"/>
</dbReference>
<gene>
    <name evidence="5" type="primary">ABCA3</name>
    <name evidence="5" type="ORF">CEXT_63351</name>
</gene>
<evidence type="ECO:0000256" key="1">
    <source>
        <dbReference type="ARBA" id="ARBA00022448"/>
    </source>
</evidence>
<dbReference type="PANTHER" id="PTHR19229">
    <property type="entry name" value="ATP-BINDING CASSETTE TRANSPORTER SUBFAMILY A ABCA"/>
    <property type="match status" value="1"/>
</dbReference>
<dbReference type="AlphaFoldDB" id="A0AAV4WFN2"/>
<feature type="domain" description="ABC transporter" evidence="4">
    <location>
        <begin position="458"/>
        <end position="600"/>
    </location>
</feature>
<dbReference type="PANTHER" id="PTHR19229:SF36">
    <property type="entry name" value="ATP-BINDING CASSETTE SUB-FAMILY A MEMBER 2"/>
    <property type="match status" value="1"/>
</dbReference>
<dbReference type="PROSITE" id="PS00211">
    <property type="entry name" value="ABC_TRANSPORTER_1"/>
    <property type="match status" value="1"/>
</dbReference>
<reference evidence="5 6" key="1">
    <citation type="submission" date="2021-06" db="EMBL/GenBank/DDBJ databases">
        <title>Caerostris extrusa draft genome.</title>
        <authorList>
            <person name="Kono N."/>
            <person name="Arakawa K."/>
        </authorList>
    </citation>
    <scope>NUCLEOTIDE SEQUENCE [LARGE SCALE GENOMIC DNA]</scope>
</reference>
<dbReference type="GO" id="GO:0005524">
    <property type="term" value="F:ATP binding"/>
    <property type="evidence" value="ECO:0007669"/>
    <property type="project" value="UniProtKB-KW"/>
</dbReference>
<evidence type="ECO:0000313" key="6">
    <source>
        <dbReference type="Proteomes" id="UP001054945"/>
    </source>
</evidence>
<evidence type="ECO:0000256" key="2">
    <source>
        <dbReference type="ARBA" id="ARBA00022737"/>
    </source>
</evidence>
<dbReference type="InterPro" id="IPR003439">
    <property type="entry name" value="ABC_transporter-like_ATP-bd"/>
</dbReference>
<dbReference type="SUPFAM" id="SSF52540">
    <property type="entry name" value="P-loop containing nucleoside triphosphate hydrolases"/>
    <property type="match status" value="1"/>
</dbReference>
<dbReference type="GO" id="GO:0016020">
    <property type="term" value="C:membrane"/>
    <property type="evidence" value="ECO:0007669"/>
    <property type="project" value="InterPro"/>
</dbReference>
<evidence type="ECO:0000256" key="3">
    <source>
        <dbReference type="SAM" id="MobiDB-lite"/>
    </source>
</evidence>